<keyword evidence="3" id="KW-0133">Cell shape</keyword>
<dbReference type="GO" id="GO:0009252">
    <property type="term" value="P:peptidoglycan biosynthetic process"/>
    <property type="evidence" value="ECO:0007669"/>
    <property type="project" value="UniProtKB-KW"/>
</dbReference>
<evidence type="ECO:0000256" key="3">
    <source>
        <dbReference type="ARBA" id="ARBA00022960"/>
    </source>
</evidence>
<evidence type="ECO:0000259" key="7">
    <source>
        <dbReference type="Pfam" id="PF13480"/>
    </source>
</evidence>
<feature type="domain" description="BioF2-like acetyltransferase" evidence="7">
    <location>
        <begin position="171"/>
        <end position="302"/>
    </location>
</feature>
<keyword evidence="4" id="KW-0573">Peptidoglycan synthesis</keyword>
<dbReference type="GO" id="GO:0071555">
    <property type="term" value="P:cell wall organization"/>
    <property type="evidence" value="ECO:0007669"/>
    <property type="project" value="UniProtKB-KW"/>
</dbReference>
<evidence type="ECO:0000256" key="2">
    <source>
        <dbReference type="ARBA" id="ARBA00022679"/>
    </source>
</evidence>
<name>A0A6V8N060_9BACT</name>
<keyword evidence="6" id="KW-0961">Cell wall biogenesis/degradation</keyword>
<dbReference type="PROSITE" id="PS51191">
    <property type="entry name" value="FEMABX"/>
    <property type="match status" value="1"/>
</dbReference>
<dbReference type="AlphaFoldDB" id="A0A6V8N060"/>
<proteinExistence type="inferred from homology"/>
<keyword evidence="2" id="KW-0808">Transferase</keyword>
<dbReference type="GO" id="GO:0008360">
    <property type="term" value="P:regulation of cell shape"/>
    <property type="evidence" value="ECO:0007669"/>
    <property type="project" value="UniProtKB-KW"/>
</dbReference>
<dbReference type="InterPro" id="IPR003447">
    <property type="entry name" value="FEMABX"/>
</dbReference>
<dbReference type="GO" id="GO:0016755">
    <property type="term" value="F:aminoacyltransferase activity"/>
    <property type="evidence" value="ECO:0007669"/>
    <property type="project" value="InterPro"/>
</dbReference>
<dbReference type="InterPro" id="IPR016181">
    <property type="entry name" value="Acyl_CoA_acyltransferase"/>
</dbReference>
<dbReference type="Pfam" id="PF13480">
    <property type="entry name" value="Acetyltransf_6"/>
    <property type="match status" value="1"/>
</dbReference>
<protein>
    <recommendedName>
        <fullName evidence="7">BioF2-like acetyltransferase domain-containing protein</fullName>
    </recommendedName>
</protein>
<sequence>MVMAANVRRELAEGTLGSSVSIIDPLRNHRWDRFVEQHPYGWITHLSGWKRVLDKNFPHMTGYYLVLKDPLGGIRAALPVYAVESWLTGRRLVSIPFATLCDPLATEAADVELLSEAVLRLGERLGISRIEIRTAAAAHLLDRDRFHVDCLRKHHFLPLCEDPELVRQRFHRTCVRQRIARAEKSDLCLIRGKRESDLREFYLLHRITRKRKGLPPHPYHLVKALWQTFEPQGMVELLLCRRGNETIGGLLLLKYKSRVSIEYSAVNALHNDLSPVHFLFWNAIREACREGYGVLDFGQTSQHNKSLMEFKSHWGAQVIDLPHFLYPNVPPRSCAAGEESMSKKLLQFVCNKAPDTALSYLGNFCYRHLG</sequence>
<dbReference type="InterPro" id="IPR038740">
    <property type="entry name" value="BioF2-like_GNAT_dom"/>
</dbReference>
<keyword evidence="5" id="KW-0012">Acyltransferase</keyword>
<comment type="similarity">
    <text evidence="1">Belongs to the FemABX family.</text>
</comment>
<evidence type="ECO:0000313" key="9">
    <source>
        <dbReference type="Proteomes" id="UP000568888"/>
    </source>
</evidence>
<dbReference type="Gene3D" id="3.40.630.30">
    <property type="match status" value="1"/>
</dbReference>
<reference evidence="9" key="1">
    <citation type="submission" date="2020-06" db="EMBL/GenBank/DDBJ databases">
        <title>Draft genomic sequecing of Geomonas sp. Red736.</title>
        <authorList>
            <person name="Itoh H."/>
            <person name="Xu Z.X."/>
            <person name="Ushijima N."/>
            <person name="Masuda Y."/>
            <person name="Shiratori Y."/>
            <person name="Senoo K."/>
        </authorList>
    </citation>
    <scope>NUCLEOTIDE SEQUENCE [LARGE SCALE GENOMIC DNA]</scope>
    <source>
        <strain evidence="9">Red736</strain>
    </source>
</reference>
<dbReference type="EMBL" id="BLXY01000012">
    <property type="protein sequence ID" value="GFO65812.1"/>
    <property type="molecule type" value="Genomic_DNA"/>
</dbReference>
<gene>
    <name evidence="8" type="ORF">GMPD_37310</name>
</gene>
<dbReference type="PANTHER" id="PTHR36174">
    <property type="entry name" value="LIPID II:GLYCINE GLYCYLTRANSFERASE"/>
    <property type="match status" value="1"/>
</dbReference>
<dbReference type="Proteomes" id="UP000568888">
    <property type="component" value="Unassembled WGS sequence"/>
</dbReference>
<evidence type="ECO:0000256" key="6">
    <source>
        <dbReference type="ARBA" id="ARBA00023316"/>
    </source>
</evidence>
<evidence type="ECO:0000256" key="1">
    <source>
        <dbReference type="ARBA" id="ARBA00009943"/>
    </source>
</evidence>
<organism evidence="8 9">
    <name type="scientific">Geomonas paludis</name>
    <dbReference type="NCBI Taxonomy" id="2740185"/>
    <lineage>
        <taxon>Bacteria</taxon>
        <taxon>Pseudomonadati</taxon>
        <taxon>Thermodesulfobacteriota</taxon>
        <taxon>Desulfuromonadia</taxon>
        <taxon>Geobacterales</taxon>
        <taxon>Geobacteraceae</taxon>
        <taxon>Geomonas</taxon>
    </lineage>
</organism>
<accession>A0A6V8N060</accession>
<evidence type="ECO:0000256" key="5">
    <source>
        <dbReference type="ARBA" id="ARBA00023315"/>
    </source>
</evidence>
<evidence type="ECO:0000313" key="8">
    <source>
        <dbReference type="EMBL" id="GFO65812.1"/>
    </source>
</evidence>
<dbReference type="PANTHER" id="PTHR36174:SF1">
    <property type="entry name" value="LIPID II:GLYCINE GLYCYLTRANSFERASE"/>
    <property type="match status" value="1"/>
</dbReference>
<evidence type="ECO:0000256" key="4">
    <source>
        <dbReference type="ARBA" id="ARBA00022984"/>
    </source>
</evidence>
<comment type="caution">
    <text evidence="8">The sequence shown here is derived from an EMBL/GenBank/DDBJ whole genome shotgun (WGS) entry which is preliminary data.</text>
</comment>
<dbReference type="SUPFAM" id="SSF55729">
    <property type="entry name" value="Acyl-CoA N-acyltransferases (Nat)"/>
    <property type="match status" value="1"/>
</dbReference>
<dbReference type="InterPro" id="IPR050644">
    <property type="entry name" value="PG_Glycine_Bridge_Synth"/>
</dbReference>